<feature type="domain" description="N-acetyltransferase" evidence="1">
    <location>
        <begin position="26"/>
        <end position="182"/>
    </location>
</feature>
<dbReference type="GO" id="GO:1990189">
    <property type="term" value="F:protein N-terminal-serine acetyltransferase activity"/>
    <property type="evidence" value="ECO:0007669"/>
    <property type="project" value="TreeGrafter"/>
</dbReference>
<dbReference type="WBParaSite" id="PSAMB.scaffold6728size8896.g29008.t1">
    <property type="protein sequence ID" value="PSAMB.scaffold6728size8896.g29008.t1"/>
    <property type="gene ID" value="PSAMB.scaffold6728size8896.g29008"/>
</dbReference>
<dbReference type="PANTHER" id="PTHR43441">
    <property type="entry name" value="RIBOSOMAL-PROTEIN-SERINE ACETYLTRANSFERASE"/>
    <property type="match status" value="1"/>
</dbReference>
<organism evidence="2 3">
    <name type="scientific">Plectus sambesii</name>
    <dbReference type="NCBI Taxonomy" id="2011161"/>
    <lineage>
        <taxon>Eukaryota</taxon>
        <taxon>Metazoa</taxon>
        <taxon>Ecdysozoa</taxon>
        <taxon>Nematoda</taxon>
        <taxon>Chromadorea</taxon>
        <taxon>Plectida</taxon>
        <taxon>Plectina</taxon>
        <taxon>Plectoidea</taxon>
        <taxon>Plectidae</taxon>
        <taxon>Plectus</taxon>
    </lineage>
</organism>
<dbReference type="PANTHER" id="PTHR43441:SF2">
    <property type="entry name" value="FAMILY ACETYLTRANSFERASE, PUTATIVE (AFU_ORTHOLOGUE AFUA_7G00850)-RELATED"/>
    <property type="match status" value="1"/>
</dbReference>
<dbReference type="Pfam" id="PF13302">
    <property type="entry name" value="Acetyltransf_3"/>
    <property type="match status" value="1"/>
</dbReference>
<sequence>MPAETSLKDWTGAKAPDHRTLEGRFVRLEPLSVKQHGDQLWQEFTGPGSDPTTFDSTFAGPFEQRADFDAFLSKAAHDSHLYAVIDLISGKAQGIIGFVEINLAHGSIEIAYVYFGVSMRRSSKSTEAVFLLIQEAFALGNRRLVWSCNNDNDRSKWAALRFGFTLEAVFRQQYVVKGKNRNNAWFSMLDREWPVLQKAFIQWLSPANFDSSGQQIQLLKTLQVECNKNIGK</sequence>
<accession>A0A914X7D0</accession>
<evidence type="ECO:0000313" key="3">
    <source>
        <dbReference type="WBParaSite" id="PSAMB.scaffold6728size8896.g29008.t1"/>
    </source>
</evidence>
<dbReference type="PROSITE" id="PS51186">
    <property type="entry name" value="GNAT"/>
    <property type="match status" value="1"/>
</dbReference>
<dbReference type="SUPFAM" id="SSF55729">
    <property type="entry name" value="Acyl-CoA N-acyltransferases (Nat)"/>
    <property type="match status" value="1"/>
</dbReference>
<reference evidence="3" key="1">
    <citation type="submission" date="2022-11" db="UniProtKB">
        <authorList>
            <consortium name="WormBaseParasite"/>
        </authorList>
    </citation>
    <scope>IDENTIFICATION</scope>
</reference>
<dbReference type="Proteomes" id="UP000887566">
    <property type="component" value="Unplaced"/>
</dbReference>
<name>A0A914X7D0_9BILA</name>
<keyword evidence="2" id="KW-1185">Reference proteome</keyword>
<dbReference type="AlphaFoldDB" id="A0A914X7D0"/>
<dbReference type="InterPro" id="IPR000182">
    <property type="entry name" value="GNAT_dom"/>
</dbReference>
<dbReference type="Gene3D" id="3.40.630.30">
    <property type="match status" value="1"/>
</dbReference>
<evidence type="ECO:0000259" key="1">
    <source>
        <dbReference type="PROSITE" id="PS51186"/>
    </source>
</evidence>
<dbReference type="GO" id="GO:0008999">
    <property type="term" value="F:protein-N-terminal-alanine acetyltransferase activity"/>
    <property type="evidence" value="ECO:0007669"/>
    <property type="project" value="TreeGrafter"/>
</dbReference>
<dbReference type="InterPro" id="IPR016181">
    <property type="entry name" value="Acyl_CoA_acyltransferase"/>
</dbReference>
<proteinExistence type="predicted"/>
<dbReference type="InterPro" id="IPR051908">
    <property type="entry name" value="Ribosomal_N-acetyltransferase"/>
</dbReference>
<evidence type="ECO:0000313" key="2">
    <source>
        <dbReference type="Proteomes" id="UP000887566"/>
    </source>
</evidence>
<protein>
    <submittedName>
        <fullName evidence="3">N-acetyltransferase domain-containing protein</fullName>
    </submittedName>
</protein>
<dbReference type="GO" id="GO:0005737">
    <property type="term" value="C:cytoplasm"/>
    <property type="evidence" value="ECO:0007669"/>
    <property type="project" value="TreeGrafter"/>
</dbReference>